<organism evidence="2 3">
    <name type="scientific">Penelope pileata</name>
    <dbReference type="NCBI Taxonomy" id="1118817"/>
    <lineage>
        <taxon>Eukaryota</taxon>
        <taxon>Metazoa</taxon>
        <taxon>Chordata</taxon>
        <taxon>Craniata</taxon>
        <taxon>Vertebrata</taxon>
        <taxon>Euteleostomi</taxon>
        <taxon>Archelosauria</taxon>
        <taxon>Archosauria</taxon>
        <taxon>Dinosauria</taxon>
        <taxon>Saurischia</taxon>
        <taxon>Theropoda</taxon>
        <taxon>Coelurosauria</taxon>
        <taxon>Aves</taxon>
        <taxon>Neognathae</taxon>
        <taxon>Galloanserae</taxon>
        <taxon>Galliformes</taxon>
        <taxon>Cracidae</taxon>
        <taxon>Penelope</taxon>
    </lineage>
</organism>
<evidence type="ECO:0000313" key="3">
    <source>
        <dbReference type="Proteomes" id="UP000613066"/>
    </source>
</evidence>
<dbReference type="SUPFAM" id="SSF56973">
    <property type="entry name" value="Aerolisin/ETX pore-forming domain"/>
    <property type="match status" value="1"/>
</dbReference>
<dbReference type="Pfam" id="PF11901">
    <property type="entry name" value="DM9"/>
    <property type="match status" value="1"/>
</dbReference>
<dbReference type="AlphaFoldDB" id="A0A851NXJ9"/>
<dbReference type="InterPro" id="IPR006616">
    <property type="entry name" value="DM9_repeat"/>
</dbReference>
<protein>
    <submittedName>
        <fullName evidence="2">NATT4 protein</fullName>
    </submittedName>
</protein>
<evidence type="ECO:0000313" key="2">
    <source>
        <dbReference type="EMBL" id="NXC47493.1"/>
    </source>
</evidence>
<evidence type="ECO:0000256" key="1">
    <source>
        <dbReference type="SAM" id="SignalP"/>
    </source>
</evidence>
<sequence>QLYLAAALLFLAQRGADGAPGIPVVRKLLQHPASSWSSSQGTQGKEMPSHLSWVTFDGELPADTVSNWNAYAKRMEYVCSDLSRPCSTGSYVPSRGPFCFYPYGGREYKDSEFKLLVNRGNFEALRWVNDSFGGVPENAVEGCELMDIYVGRNQYGLGKVSKEHRAFFVAVDGKEVWYKWYQVLTVKTGPADIAISDVLYNVSEVVGHREDVTITKTTVKNEGCQGTQKIVTLEEVTEVEHDWELDQKAFSSVHGMLEAGLLAFNGMGWEATSVTNVTWLGRASAGQYIAHTRRVELELQPRSACSVAMVGQQLDAHIPFTAWLSRDFGDGHPHRVLVTGVARSQVVVGIRAGTERCWPLPGPAPC</sequence>
<dbReference type="Proteomes" id="UP000613066">
    <property type="component" value="Unassembled WGS sequence"/>
</dbReference>
<feature type="non-terminal residue" evidence="2">
    <location>
        <position position="1"/>
    </location>
</feature>
<proteinExistence type="predicted"/>
<dbReference type="Gene3D" id="2.170.15.10">
    <property type="entry name" value="Proaerolysin, chain A, domain 3"/>
    <property type="match status" value="1"/>
</dbReference>
<dbReference type="OrthoDB" id="1925699at2759"/>
<dbReference type="PANTHER" id="PTHR31649:SF1">
    <property type="entry name" value="FARNESOIC ACID O-METHYL TRANSFERASE DOMAIN-CONTAINING PROTEIN"/>
    <property type="match status" value="1"/>
</dbReference>
<dbReference type="SMART" id="SM00696">
    <property type="entry name" value="DM9"/>
    <property type="match status" value="1"/>
</dbReference>
<feature type="signal peptide" evidence="1">
    <location>
        <begin position="1"/>
        <end position="18"/>
    </location>
</feature>
<dbReference type="CDD" id="cd20220">
    <property type="entry name" value="PFM_natterin-3-like"/>
    <property type="match status" value="1"/>
</dbReference>
<feature type="chain" id="PRO_5033001365" evidence="1">
    <location>
        <begin position="19"/>
        <end position="366"/>
    </location>
</feature>
<feature type="non-terminal residue" evidence="2">
    <location>
        <position position="366"/>
    </location>
</feature>
<accession>A0A851NXJ9</accession>
<keyword evidence="1" id="KW-0732">Signal</keyword>
<gene>
    <name evidence="2" type="primary">Natt4</name>
    <name evidence="2" type="ORF">PENPIL_R05948</name>
</gene>
<dbReference type="EMBL" id="WBMW01004447">
    <property type="protein sequence ID" value="NXC47493.1"/>
    <property type="molecule type" value="Genomic_DNA"/>
</dbReference>
<reference evidence="2" key="1">
    <citation type="submission" date="2019-09" db="EMBL/GenBank/DDBJ databases">
        <title>Bird 10,000 Genomes (B10K) Project - Family phase.</title>
        <authorList>
            <person name="Zhang G."/>
        </authorList>
    </citation>
    <scope>NUCLEOTIDE SEQUENCE</scope>
    <source>
        <strain evidence="2">B10K-DU-001-08</strain>
        <tissue evidence="2">Muscle</tissue>
    </source>
</reference>
<comment type="caution">
    <text evidence="2">The sequence shown here is derived from an EMBL/GenBank/DDBJ whole genome shotgun (WGS) entry which is preliminary data.</text>
</comment>
<keyword evidence="3" id="KW-1185">Reference proteome</keyword>
<dbReference type="PANTHER" id="PTHR31649">
    <property type="entry name" value="AGAP009604-PA"/>
    <property type="match status" value="1"/>
</dbReference>
<name>A0A851NXJ9_9GALL</name>